<accession>A0A9P7VTF3</accession>
<comment type="caution">
    <text evidence="1">The sequence shown here is derived from an EMBL/GenBank/DDBJ whole genome shotgun (WGS) entry which is preliminary data.</text>
</comment>
<dbReference type="OrthoDB" id="5945798at2759"/>
<evidence type="ECO:0008006" key="3">
    <source>
        <dbReference type="Google" id="ProtNLM"/>
    </source>
</evidence>
<dbReference type="AlphaFoldDB" id="A0A9P7VTF3"/>
<organism evidence="1 2">
    <name type="scientific">Guyanagaster necrorhizus</name>
    <dbReference type="NCBI Taxonomy" id="856835"/>
    <lineage>
        <taxon>Eukaryota</taxon>
        <taxon>Fungi</taxon>
        <taxon>Dikarya</taxon>
        <taxon>Basidiomycota</taxon>
        <taxon>Agaricomycotina</taxon>
        <taxon>Agaricomycetes</taxon>
        <taxon>Agaricomycetidae</taxon>
        <taxon>Agaricales</taxon>
        <taxon>Marasmiineae</taxon>
        <taxon>Physalacriaceae</taxon>
        <taxon>Guyanagaster</taxon>
    </lineage>
</organism>
<reference evidence="1" key="1">
    <citation type="submission" date="2020-11" db="EMBL/GenBank/DDBJ databases">
        <title>Adaptations for nitrogen fixation in a non-lichenized fungal sporocarp promotes dispersal by wood-feeding termites.</title>
        <authorList>
            <consortium name="DOE Joint Genome Institute"/>
            <person name="Koch R.A."/>
            <person name="Yoon G."/>
            <person name="Arayal U."/>
            <person name="Lail K."/>
            <person name="Amirebrahimi M."/>
            <person name="Labutti K."/>
            <person name="Lipzen A."/>
            <person name="Riley R."/>
            <person name="Barry K."/>
            <person name="Henrissat B."/>
            <person name="Grigoriev I.V."/>
            <person name="Herr J.R."/>
            <person name="Aime M.C."/>
        </authorList>
    </citation>
    <scope>NUCLEOTIDE SEQUENCE</scope>
    <source>
        <strain evidence="1">MCA 3950</strain>
    </source>
</reference>
<dbReference type="EMBL" id="MU250532">
    <property type="protein sequence ID" value="KAG7447166.1"/>
    <property type="molecule type" value="Genomic_DNA"/>
</dbReference>
<keyword evidence="2" id="KW-1185">Reference proteome</keyword>
<sequence>MDINARVNLRNTVTTSYVSRECRVDLRYLAHKWIRRAQVIGNGYCQAQISFDIRQLPNLGRDFLQSKASSRHPDHHDSQFSQSRKGEFKIFSLPEPDSKKCEALDGRNETDALFATSLNVGKLIHCLQRKYARRRWTLEMIDNDIKALAPVSDENDPGDPLPDDDVRTYVQIGDSTTSQVFPIDPPTDFIFSMANAAGEERSKQQLKYSQELVGSVFERTSEEIKDTFMSLQRMSKPQLFPNTHRKFHMSTFSMQLCVARDIEEGEEIVTTSTDILQPTVECAKDLASYGIQCTCRACLEPAKSDPICALVPNRSESSPSLIPSEAEV</sequence>
<dbReference type="RefSeq" id="XP_043040666.1">
    <property type="nucleotide sequence ID" value="XM_043177076.1"/>
</dbReference>
<dbReference type="InterPro" id="IPR046341">
    <property type="entry name" value="SET_dom_sf"/>
</dbReference>
<evidence type="ECO:0000313" key="2">
    <source>
        <dbReference type="Proteomes" id="UP000812287"/>
    </source>
</evidence>
<evidence type="ECO:0000313" key="1">
    <source>
        <dbReference type="EMBL" id="KAG7447166.1"/>
    </source>
</evidence>
<dbReference type="SUPFAM" id="SSF82199">
    <property type="entry name" value="SET domain"/>
    <property type="match status" value="1"/>
</dbReference>
<dbReference type="Gene3D" id="2.170.270.10">
    <property type="entry name" value="SET domain"/>
    <property type="match status" value="1"/>
</dbReference>
<dbReference type="Proteomes" id="UP000812287">
    <property type="component" value="Unassembled WGS sequence"/>
</dbReference>
<proteinExistence type="predicted"/>
<gene>
    <name evidence="1" type="ORF">BT62DRAFT_1004742</name>
</gene>
<dbReference type="GeneID" id="66099363"/>
<protein>
    <recommendedName>
        <fullName evidence="3">SET domain-containing protein</fullName>
    </recommendedName>
</protein>
<name>A0A9P7VTF3_9AGAR</name>